<protein>
    <submittedName>
        <fullName evidence="4">Archaeosine synthase</fullName>
        <ecNumber evidence="4">2.6.1.97</ecNumber>
    </submittedName>
</protein>
<dbReference type="KEGG" id="mcub:MCBB_1491"/>
<dbReference type="GO" id="GO:0008483">
    <property type="term" value="F:transaminase activity"/>
    <property type="evidence" value="ECO:0007669"/>
    <property type="project" value="UniProtKB-KW"/>
</dbReference>
<keyword evidence="4" id="KW-0808">Transferase</keyword>
<keyword evidence="1" id="KW-0819">tRNA processing</keyword>
<evidence type="ECO:0000256" key="2">
    <source>
        <dbReference type="SAM" id="MobiDB-lite"/>
    </source>
</evidence>
<evidence type="ECO:0000313" key="4">
    <source>
        <dbReference type="EMBL" id="SCG86046.1"/>
    </source>
</evidence>
<keyword evidence="4" id="KW-0032">Aminotransferase</keyword>
<dbReference type="InterPro" id="IPR050076">
    <property type="entry name" value="ArchSynthase1/Queuine_TRR"/>
</dbReference>
<sequence length="242" mass="27674">MLEITLHDGPARLGKYNGAQTPSTLKPDSLPLLKDEPMPYNVPKALAEWSVNETVKNARQSGENGIAVIQGSKYPDLRVKCAQELEELGNSVFLVANSEELMRRPMDLVEMMVTLRGALNPNSAIYFPFTDVSFIPLLAYLGADFFSEDSCRFYANLDTMLTPTADYDTDSYKIYEMEPEELVEYNKKSMDFVLREVREHIKNGTLRNLVEERCCTSPEAMTALRILDRDHQDFLERYTQMY</sequence>
<dbReference type="InterPro" id="IPR002616">
    <property type="entry name" value="tRNA_ribo_trans-like"/>
</dbReference>
<feature type="domain" description="tRNA-guanine(15) transglycosylase-like" evidence="3">
    <location>
        <begin position="24"/>
        <end position="170"/>
    </location>
</feature>
<feature type="region of interest" description="Disordered" evidence="2">
    <location>
        <begin position="1"/>
        <end position="32"/>
    </location>
</feature>
<dbReference type="PANTHER" id="PTHR46499">
    <property type="entry name" value="QUEUINE TRNA-RIBOSYLTRANSFERASE"/>
    <property type="match status" value="1"/>
</dbReference>
<reference evidence="4 5" key="1">
    <citation type="submission" date="2016-08" db="EMBL/GenBank/DDBJ databases">
        <authorList>
            <person name="Seilhamer J.J."/>
        </authorList>
    </citation>
    <scope>NUCLEOTIDE SEQUENCE [LARGE SCALE GENOMIC DNA]</scope>
    <source>
        <strain evidence="4">Buetzberg</strain>
    </source>
</reference>
<evidence type="ECO:0000313" key="5">
    <source>
        <dbReference type="Proteomes" id="UP000094707"/>
    </source>
</evidence>
<dbReference type="EC" id="2.6.1.97" evidence="4"/>
<gene>
    <name evidence="4" type="primary">arcS3</name>
    <name evidence="4" type="ORF">MCBB_1491</name>
</gene>
<evidence type="ECO:0000259" key="3">
    <source>
        <dbReference type="Pfam" id="PF01702"/>
    </source>
</evidence>
<dbReference type="Pfam" id="PF01702">
    <property type="entry name" value="TGT"/>
    <property type="match status" value="1"/>
</dbReference>
<dbReference type="GeneID" id="30412333"/>
<dbReference type="PANTHER" id="PTHR46499:SF2">
    <property type="entry name" value="ARCHAEOSINE SYNTHASE"/>
    <property type="match status" value="1"/>
</dbReference>
<dbReference type="GO" id="GO:0005737">
    <property type="term" value="C:cytoplasm"/>
    <property type="evidence" value="ECO:0007669"/>
    <property type="project" value="TreeGrafter"/>
</dbReference>
<proteinExistence type="predicted"/>
<keyword evidence="5" id="KW-1185">Reference proteome</keyword>
<dbReference type="Proteomes" id="UP000094707">
    <property type="component" value="Chromosome I"/>
</dbReference>
<dbReference type="InterPro" id="IPR036511">
    <property type="entry name" value="TGT-like_sf"/>
</dbReference>
<dbReference type="EMBL" id="LT607756">
    <property type="protein sequence ID" value="SCG86046.1"/>
    <property type="molecule type" value="Genomic_DNA"/>
</dbReference>
<dbReference type="PATRIC" id="fig|129848.4.peg.1519"/>
<dbReference type="SUPFAM" id="SSF51713">
    <property type="entry name" value="tRNA-guanine transglycosylase"/>
    <property type="match status" value="1"/>
</dbReference>
<feature type="compositionally biased region" description="Basic and acidic residues" evidence="2">
    <location>
        <begin position="1"/>
        <end position="10"/>
    </location>
</feature>
<dbReference type="STRING" id="118062.MCBB_1491"/>
<dbReference type="Gene3D" id="3.20.20.105">
    <property type="entry name" value="Queuine tRNA-ribosyltransferase-like"/>
    <property type="match status" value="1"/>
</dbReference>
<dbReference type="GO" id="GO:0002099">
    <property type="term" value="P:tRNA wobble guanine modification"/>
    <property type="evidence" value="ECO:0007669"/>
    <property type="project" value="TreeGrafter"/>
</dbReference>
<evidence type="ECO:0000256" key="1">
    <source>
        <dbReference type="ARBA" id="ARBA00022694"/>
    </source>
</evidence>
<accession>A0A1D3L398</accession>
<dbReference type="GO" id="GO:0002948">
    <property type="term" value="F:archaeosine synthase activity"/>
    <property type="evidence" value="ECO:0007669"/>
    <property type="project" value="UniProtKB-EC"/>
</dbReference>
<dbReference type="AlphaFoldDB" id="A0A1D3L398"/>
<name>A0A1D3L398_9EURY</name>
<dbReference type="OrthoDB" id="115061at2157"/>
<organism evidence="4 5">
    <name type="scientific">Methanobacterium congolense</name>
    <dbReference type="NCBI Taxonomy" id="118062"/>
    <lineage>
        <taxon>Archaea</taxon>
        <taxon>Methanobacteriati</taxon>
        <taxon>Methanobacteriota</taxon>
        <taxon>Methanomada group</taxon>
        <taxon>Methanobacteria</taxon>
        <taxon>Methanobacteriales</taxon>
        <taxon>Methanobacteriaceae</taxon>
        <taxon>Methanobacterium</taxon>
    </lineage>
</organism>
<dbReference type="RefSeq" id="WP_084789894.1">
    <property type="nucleotide sequence ID" value="NZ_LT607756.1"/>
</dbReference>